<reference evidence="1 2" key="2">
    <citation type="journal article" date="2022" name="Mol. Ecol. Resour.">
        <title>The genomes of chicory, endive, great burdock and yacon provide insights into Asteraceae paleo-polyploidization history and plant inulin production.</title>
        <authorList>
            <person name="Fan W."/>
            <person name="Wang S."/>
            <person name="Wang H."/>
            <person name="Wang A."/>
            <person name="Jiang F."/>
            <person name="Liu H."/>
            <person name="Zhao H."/>
            <person name="Xu D."/>
            <person name="Zhang Y."/>
        </authorList>
    </citation>
    <scope>NUCLEOTIDE SEQUENCE [LARGE SCALE GENOMIC DNA]</scope>
    <source>
        <strain evidence="2">cv. Yunnan</strain>
        <tissue evidence="1">Leaves</tissue>
    </source>
</reference>
<evidence type="ECO:0000313" key="2">
    <source>
        <dbReference type="Proteomes" id="UP001056120"/>
    </source>
</evidence>
<reference evidence="2" key="1">
    <citation type="journal article" date="2022" name="Mol. Ecol. Resour.">
        <title>The genomes of chicory, endive, great burdock and yacon provide insights into Asteraceae palaeo-polyploidization history and plant inulin production.</title>
        <authorList>
            <person name="Fan W."/>
            <person name="Wang S."/>
            <person name="Wang H."/>
            <person name="Wang A."/>
            <person name="Jiang F."/>
            <person name="Liu H."/>
            <person name="Zhao H."/>
            <person name="Xu D."/>
            <person name="Zhang Y."/>
        </authorList>
    </citation>
    <scope>NUCLEOTIDE SEQUENCE [LARGE SCALE GENOMIC DNA]</scope>
    <source>
        <strain evidence="2">cv. Yunnan</strain>
    </source>
</reference>
<accession>A0ACB9IE32</accession>
<proteinExistence type="predicted"/>
<dbReference type="Proteomes" id="UP001056120">
    <property type="component" value="Linkage Group LG08"/>
</dbReference>
<comment type="caution">
    <text evidence="1">The sequence shown here is derived from an EMBL/GenBank/DDBJ whole genome shotgun (WGS) entry which is preliminary data.</text>
</comment>
<evidence type="ECO:0000313" key="1">
    <source>
        <dbReference type="EMBL" id="KAI3805736.1"/>
    </source>
</evidence>
<keyword evidence="2" id="KW-1185">Reference proteome</keyword>
<sequence>MFYFPTQRAPGDHQVPIAQRRLSINIITTIRQRRLSINIITTIRQRRLSINILDLRVRLENTSTTIWFRPSPGPHLGLSELQVADDYSTHCYRLTTAIAEEAHSNKIVQGINRII</sequence>
<name>A0ACB9IE32_9ASTR</name>
<gene>
    <name evidence="1" type="ORF">L1987_21621</name>
</gene>
<dbReference type="EMBL" id="CM042025">
    <property type="protein sequence ID" value="KAI3805736.1"/>
    <property type="molecule type" value="Genomic_DNA"/>
</dbReference>
<protein>
    <submittedName>
        <fullName evidence="1">Uncharacterized protein</fullName>
    </submittedName>
</protein>
<organism evidence="1 2">
    <name type="scientific">Smallanthus sonchifolius</name>
    <dbReference type="NCBI Taxonomy" id="185202"/>
    <lineage>
        <taxon>Eukaryota</taxon>
        <taxon>Viridiplantae</taxon>
        <taxon>Streptophyta</taxon>
        <taxon>Embryophyta</taxon>
        <taxon>Tracheophyta</taxon>
        <taxon>Spermatophyta</taxon>
        <taxon>Magnoliopsida</taxon>
        <taxon>eudicotyledons</taxon>
        <taxon>Gunneridae</taxon>
        <taxon>Pentapetalae</taxon>
        <taxon>asterids</taxon>
        <taxon>campanulids</taxon>
        <taxon>Asterales</taxon>
        <taxon>Asteraceae</taxon>
        <taxon>Asteroideae</taxon>
        <taxon>Heliantheae alliance</taxon>
        <taxon>Millerieae</taxon>
        <taxon>Smallanthus</taxon>
    </lineage>
</organism>